<evidence type="ECO:0000313" key="2">
    <source>
        <dbReference type="EMBL" id="NEV61195.1"/>
    </source>
</evidence>
<protein>
    <submittedName>
        <fullName evidence="2">Cupin domain-containing protein</fullName>
    </submittedName>
</protein>
<comment type="caution">
    <text evidence="2">The sequence shown here is derived from an EMBL/GenBank/DDBJ whole genome shotgun (WGS) entry which is preliminary data.</text>
</comment>
<organism evidence="2 3">
    <name type="scientific">Thiorhodococcus minor</name>
    <dbReference type="NCBI Taxonomy" id="57489"/>
    <lineage>
        <taxon>Bacteria</taxon>
        <taxon>Pseudomonadati</taxon>
        <taxon>Pseudomonadota</taxon>
        <taxon>Gammaproteobacteria</taxon>
        <taxon>Chromatiales</taxon>
        <taxon>Chromatiaceae</taxon>
        <taxon>Thiorhodococcus</taxon>
    </lineage>
</organism>
<accession>A0A6M0JYL4</accession>
<gene>
    <name evidence="2" type="ORF">G3446_04640</name>
</gene>
<dbReference type="AlphaFoldDB" id="A0A6M0JYL4"/>
<evidence type="ECO:0000313" key="3">
    <source>
        <dbReference type="Proteomes" id="UP000483379"/>
    </source>
</evidence>
<keyword evidence="3" id="KW-1185">Reference proteome</keyword>
<dbReference type="RefSeq" id="WP_164451270.1">
    <property type="nucleotide sequence ID" value="NZ_JAAIJQ010000009.1"/>
</dbReference>
<reference evidence="2 3" key="1">
    <citation type="submission" date="2020-02" db="EMBL/GenBank/DDBJ databases">
        <title>Genome sequences of Thiorhodococcus mannitoliphagus and Thiorhodococcus minor, purple sulfur photosynthetic bacteria in the gammaproteobacterial family, Chromatiaceae.</title>
        <authorList>
            <person name="Aviles F.A."/>
            <person name="Meyer T.E."/>
            <person name="Kyndt J.A."/>
        </authorList>
    </citation>
    <scope>NUCLEOTIDE SEQUENCE [LARGE SCALE GENOMIC DNA]</scope>
    <source>
        <strain evidence="2 3">DSM 11518</strain>
    </source>
</reference>
<dbReference type="InterPro" id="IPR052044">
    <property type="entry name" value="PKS_Associated_Protein"/>
</dbReference>
<dbReference type="Gene3D" id="2.60.120.10">
    <property type="entry name" value="Jelly Rolls"/>
    <property type="match status" value="1"/>
</dbReference>
<name>A0A6M0JYL4_9GAMM</name>
<dbReference type="Proteomes" id="UP000483379">
    <property type="component" value="Unassembled WGS sequence"/>
</dbReference>
<dbReference type="InterPro" id="IPR011051">
    <property type="entry name" value="RmlC_Cupin_sf"/>
</dbReference>
<dbReference type="Pfam" id="PF07883">
    <property type="entry name" value="Cupin_2"/>
    <property type="match status" value="1"/>
</dbReference>
<feature type="domain" description="Cupin type-2" evidence="1">
    <location>
        <begin position="24"/>
        <end position="92"/>
    </location>
</feature>
<dbReference type="InterPro" id="IPR013096">
    <property type="entry name" value="Cupin_2"/>
</dbReference>
<sequence>MVEGCFILESWNSPDDPAVSIARARVEPGVTTRLHRLAGIVERYLILTGQGVLEVGGRPPREVGVGDVVYIPAGCSQRIRNPGEWDLVFLAICSPRFEQSAYRDIDPAPLA</sequence>
<dbReference type="SUPFAM" id="SSF51182">
    <property type="entry name" value="RmlC-like cupins"/>
    <property type="match status" value="1"/>
</dbReference>
<proteinExistence type="predicted"/>
<dbReference type="InterPro" id="IPR014710">
    <property type="entry name" value="RmlC-like_jellyroll"/>
</dbReference>
<dbReference type="CDD" id="cd02214">
    <property type="entry name" value="cupin_MJ1618"/>
    <property type="match status" value="1"/>
</dbReference>
<dbReference type="PANTHER" id="PTHR36114:SF8">
    <property type="entry name" value="CUPIN TYPE-1 DOMAIN-CONTAINING PROTEIN"/>
    <property type="match status" value="1"/>
</dbReference>
<evidence type="ECO:0000259" key="1">
    <source>
        <dbReference type="Pfam" id="PF07883"/>
    </source>
</evidence>
<dbReference type="EMBL" id="JAAIJQ010000009">
    <property type="protein sequence ID" value="NEV61195.1"/>
    <property type="molecule type" value="Genomic_DNA"/>
</dbReference>
<dbReference type="PANTHER" id="PTHR36114">
    <property type="entry name" value="16.7 KDA PROTEIN IN WHIE LOCUS"/>
    <property type="match status" value="1"/>
</dbReference>